<evidence type="ECO:0000256" key="6">
    <source>
        <dbReference type="ARBA" id="ARBA00022777"/>
    </source>
</evidence>
<evidence type="ECO:0000256" key="5">
    <source>
        <dbReference type="ARBA" id="ARBA00022741"/>
    </source>
</evidence>
<feature type="site" description="Transition state stabilizer" evidence="9">
    <location>
        <position position="7"/>
    </location>
</feature>
<accession>A0A074LPK5</accession>
<dbReference type="AlphaFoldDB" id="A0A074LPK5"/>
<dbReference type="GO" id="GO:0005737">
    <property type="term" value="C:cytoplasm"/>
    <property type="evidence" value="ECO:0007669"/>
    <property type="project" value="UniProtKB-SubCell"/>
</dbReference>
<feature type="binding site" evidence="9">
    <location>
        <position position="156"/>
    </location>
    <ligand>
        <name>substrate</name>
    </ligand>
</feature>
<evidence type="ECO:0000256" key="3">
    <source>
        <dbReference type="ARBA" id="ARBA00022605"/>
    </source>
</evidence>
<evidence type="ECO:0000256" key="2">
    <source>
        <dbReference type="ARBA" id="ARBA00022571"/>
    </source>
</evidence>
<keyword evidence="12" id="KW-1185">Reference proteome</keyword>
<keyword evidence="3 9" id="KW-0028">Amino-acid biosynthesis</keyword>
<proteinExistence type="inferred from homology"/>
<keyword evidence="7 9" id="KW-0067">ATP-binding</keyword>
<comment type="catalytic activity">
    <reaction evidence="8 9">
        <text>N-acetyl-L-glutamate + ATP = N-acetyl-L-glutamyl 5-phosphate + ADP</text>
        <dbReference type="Rhea" id="RHEA:14629"/>
        <dbReference type="ChEBI" id="CHEBI:30616"/>
        <dbReference type="ChEBI" id="CHEBI:44337"/>
        <dbReference type="ChEBI" id="CHEBI:57936"/>
        <dbReference type="ChEBI" id="CHEBI:456216"/>
        <dbReference type="EC" id="2.7.2.8"/>
    </reaction>
</comment>
<dbReference type="SUPFAM" id="SSF53633">
    <property type="entry name" value="Carbamate kinase-like"/>
    <property type="match status" value="1"/>
</dbReference>
<comment type="pathway">
    <text evidence="1 9">Amino-acid biosynthesis; L-arginine biosynthesis; N(2)-acetyl-L-ornithine from L-glutamate: step 2/4.</text>
</comment>
<dbReference type="EC" id="2.7.2.8" evidence="9"/>
<dbReference type="eggNOG" id="COG0548">
    <property type="taxonomic scope" value="Bacteria"/>
</dbReference>
<dbReference type="HAMAP" id="MF_00082">
    <property type="entry name" value="ArgB"/>
    <property type="match status" value="1"/>
</dbReference>
<keyword evidence="6 9" id="KW-0418">Kinase</keyword>
<dbReference type="Gene3D" id="3.40.1160.10">
    <property type="entry name" value="Acetylglutamate kinase-like"/>
    <property type="match status" value="1"/>
</dbReference>
<evidence type="ECO:0000313" key="12">
    <source>
        <dbReference type="Proteomes" id="UP000027821"/>
    </source>
</evidence>
<sequence>MKISIIKIGGNVIDFPDKLDHFLSLFEEVPGQKVLVHGGGVLATRLSERLGITPNMVEGRRITDQETLEVVTMVYAGLVNKQIVAKLQSHHINAMGLSGADGNLIRAIKRPVGKIDYGYVGDVQDVNAPLLEILLEKNCVPVVPAITHDGSGQLLNTNADTIAAEIGIALAEKHEVSIFYCFDKKGVLKDISDEDSFIPEINFSSYEKLKEENVIHSGMIPKLDNAFKAISKGILQVWLGRADQVHEAIKEEKVGTFIRF</sequence>
<name>A0A074LPK5_9BACT</name>
<gene>
    <name evidence="9" type="primary">argB</name>
    <name evidence="11" type="ORF">EL17_22850</name>
</gene>
<feature type="binding site" evidence="9">
    <location>
        <begin position="39"/>
        <end position="40"/>
    </location>
    <ligand>
        <name>substrate</name>
    </ligand>
</feature>
<dbReference type="InterPro" id="IPR036393">
    <property type="entry name" value="AceGlu_kinase-like_sf"/>
</dbReference>
<feature type="binding site" evidence="9">
    <location>
        <position position="61"/>
    </location>
    <ligand>
        <name>substrate</name>
    </ligand>
</feature>
<dbReference type="InterPro" id="IPR001048">
    <property type="entry name" value="Asp/Glu/Uridylate_kinase"/>
</dbReference>
<dbReference type="Proteomes" id="UP000027821">
    <property type="component" value="Unassembled WGS sequence"/>
</dbReference>
<dbReference type="PANTHER" id="PTHR23342">
    <property type="entry name" value="N-ACETYLGLUTAMATE SYNTHASE"/>
    <property type="match status" value="1"/>
</dbReference>
<evidence type="ECO:0000313" key="11">
    <source>
        <dbReference type="EMBL" id="KEO75862.1"/>
    </source>
</evidence>
<dbReference type="InterPro" id="IPR037528">
    <property type="entry name" value="ArgB"/>
</dbReference>
<dbReference type="NCBIfam" id="TIGR00761">
    <property type="entry name" value="argB"/>
    <property type="match status" value="1"/>
</dbReference>
<comment type="similarity">
    <text evidence="9">Belongs to the acetylglutamate kinase family. ArgB subfamily.</text>
</comment>
<keyword evidence="5 9" id="KW-0547">Nucleotide-binding</keyword>
<dbReference type="RefSeq" id="WP_035068872.1">
    <property type="nucleotide sequence ID" value="NZ_JMIH01000004.1"/>
</dbReference>
<protein>
    <recommendedName>
        <fullName evidence="9">Acetylglutamate kinase</fullName>
        <ecNumber evidence="9">2.7.2.8</ecNumber>
    </recommendedName>
    <alternativeName>
        <fullName evidence="9">N-acetyl-L-glutamate 5-phosphotransferase</fullName>
    </alternativeName>
    <alternativeName>
        <fullName evidence="9">NAG kinase</fullName>
        <shortName evidence="9">NAGK</shortName>
    </alternativeName>
</protein>
<dbReference type="CDD" id="cd04238">
    <property type="entry name" value="AAK_NAGK-like"/>
    <property type="match status" value="1"/>
</dbReference>
<evidence type="ECO:0000256" key="1">
    <source>
        <dbReference type="ARBA" id="ARBA00004828"/>
    </source>
</evidence>
<dbReference type="GO" id="GO:0003991">
    <property type="term" value="F:acetylglutamate kinase activity"/>
    <property type="evidence" value="ECO:0007669"/>
    <property type="project" value="UniProtKB-UniRule"/>
</dbReference>
<comment type="subcellular location">
    <subcellularLocation>
        <location evidence="9">Cytoplasm</location>
    </subcellularLocation>
</comment>
<dbReference type="PANTHER" id="PTHR23342:SF0">
    <property type="entry name" value="N-ACETYLGLUTAMATE SYNTHASE, MITOCHONDRIAL"/>
    <property type="match status" value="1"/>
</dbReference>
<dbReference type="PIRSF" id="PIRSF000728">
    <property type="entry name" value="NAGK"/>
    <property type="match status" value="1"/>
</dbReference>
<dbReference type="EMBL" id="JMIH01000004">
    <property type="protein sequence ID" value="KEO75862.1"/>
    <property type="molecule type" value="Genomic_DNA"/>
</dbReference>
<reference evidence="11 12" key="1">
    <citation type="submission" date="2014-04" db="EMBL/GenBank/DDBJ databases">
        <title>Characterization and application of a salt tolerant electro-active bacterium.</title>
        <authorList>
            <person name="Yang L."/>
            <person name="Wei S."/>
            <person name="Tay Q.X.M."/>
        </authorList>
    </citation>
    <scope>NUCLEOTIDE SEQUENCE [LARGE SCALE GENOMIC DNA]</scope>
    <source>
        <strain evidence="11 12">LY1</strain>
    </source>
</reference>
<dbReference type="GO" id="GO:0005524">
    <property type="term" value="F:ATP binding"/>
    <property type="evidence" value="ECO:0007669"/>
    <property type="project" value="UniProtKB-UniRule"/>
</dbReference>
<keyword evidence="4 9" id="KW-0808">Transferase</keyword>
<evidence type="ECO:0000256" key="4">
    <source>
        <dbReference type="ARBA" id="ARBA00022679"/>
    </source>
</evidence>
<feature type="domain" description="Aspartate/glutamate/uridylate kinase" evidence="10">
    <location>
        <begin position="3"/>
        <end position="237"/>
    </location>
</feature>
<evidence type="ECO:0000256" key="9">
    <source>
        <dbReference type="HAMAP-Rule" id="MF_00082"/>
    </source>
</evidence>
<evidence type="ECO:0000256" key="8">
    <source>
        <dbReference type="ARBA" id="ARBA00048141"/>
    </source>
</evidence>
<comment type="function">
    <text evidence="9">Catalyzes the ATP-dependent phosphorylation of N-acetyl-L-glutamate.</text>
</comment>
<dbReference type="Pfam" id="PF00696">
    <property type="entry name" value="AA_kinase"/>
    <property type="match status" value="1"/>
</dbReference>
<comment type="caution">
    <text evidence="11">The sequence shown here is derived from an EMBL/GenBank/DDBJ whole genome shotgun (WGS) entry which is preliminary data.</text>
</comment>
<keyword evidence="2 9" id="KW-0055">Arginine biosynthesis</keyword>
<dbReference type="OrthoDB" id="9803155at2"/>
<keyword evidence="9" id="KW-0963">Cytoplasm</keyword>
<dbReference type="GO" id="GO:0042450">
    <property type="term" value="P:L-arginine biosynthetic process via ornithine"/>
    <property type="evidence" value="ECO:0007669"/>
    <property type="project" value="UniProtKB-UniRule"/>
</dbReference>
<dbReference type="UniPathway" id="UPA00068">
    <property type="reaction ID" value="UER00107"/>
</dbReference>
<evidence type="ECO:0000256" key="7">
    <source>
        <dbReference type="ARBA" id="ARBA00022840"/>
    </source>
</evidence>
<organism evidence="11 12">
    <name type="scientific">Anditalea andensis</name>
    <dbReference type="NCBI Taxonomy" id="1048983"/>
    <lineage>
        <taxon>Bacteria</taxon>
        <taxon>Pseudomonadati</taxon>
        <taxon>Bacteroidota</taxon>
        <taxon>Cytophagia</taxon>
        <taxon>Cytophagales</taxon>
        <taxon>Cytophagaceae</taxon>
        <taxon>Anditalea</taxon>
    </lineage>
</organism>
<evidence type="ECO:0000259" key="10">
    <source>
        <dbReference type="Pfam" id="PF00696"/>
    </source>
</evidence>
<feature type="site" description="Transition state stabilizer" evidence="9">
    <location>
        <position position="222"/>
    </location>
</feature>
<dbReference type="STRING" id="1048983.EL17_22850"/>
<dbReference type="InterPro" id="IPR004662">
    <property type="entry name" value="AcgluKinase_fam"/>
</dbReference>